<dbReference type="AlphaFoldDB" id="G7YLX5"/>
<evidence type="ECO:0000313" key="3">
    <source>
        <dbReference type="Proteomes" id="UP000008909"/>
    </source>
</evidence>
<feature type="domain" description="ApaG" evidence="1">
    <location>
        <begin position="415"/>
        <end position="543"/>
    </location>
</feature>
<dbReference type="InterPro" id="IPR036767">
    <property type="entry name" value="ApaG_sf"/>
</dbReference>
<sequence>MHAYSFARKYLLNIFGFSNPNLVWFDAGIIPVLAGPIDNCSHSSEPVGYSDYNFAYIQITGYSFPYSGLTHRKQSYNETVHVGFGFSGRSCSGVRRTGRPSGGYEAVRAQLRLARATGQLGVEQLLGGYPSTAVGKLHVRKLPSYNVPSVHFVVEEYSELCTGDEDPFGFCLWIETRFPPRPNDFDFTAPVRCRSIYGRSASKLTVERLKSTLLFRISPSGEPTPPKKTNKADTGFLDESLNFDDRFPVGQLQSPSDAPYEPGQLFLHKHFGYRGVVLQSWPAKLFDRNALSLRATELKTHEYKKEDGSNLNVYQVLTDQRDTDLCNSALKPGITFLPDDKRIFNTIYIVAGMDYVFHDDIIPYVSNDPIPIKNEYLQEFLIWTADRDPPLVPTDNLRRWIETRRQSLEVTTVHREVTEGIRTTTIPFFMGRRLVGDKNDKHIRYWRYLIRLENFTSERVQLRERFWKVFSITGSLESVRGKGVVGMQPVLSEESPVFQYHSHVQVPVPWAHMWGSFRFERPNGSTMDAKIPSFPLCDRAYWSNSEEHSME</sequence>
<dbReference type="Gene3D" id="2.60.40.1470">
    <property type="entry name" value="ApaG domain"/>
    <property type="match status" value="1"/>
</dbReference>
<dbReference type="InterPro" id="IPR036623">
    <property type="entry name" value="Hemimethylated_DNA-bd_sf"/>
</dbReference>
<accession>G7YLX5</accession>
<dbReference type="SMART" id="SM00992">
    <property type="entry name" value="YccV-like"/>
    <property type="match status" value="1"/>
</dbReference>
<evidence type="ECO:0000313" key="2">
    <source>
        <dbReference type="EMBL" id="GAA53956.1"/>
    </source>
</evidence>
<organism evidence="2 3">
    <name type="scientific">Clonorchis sinensis</name>
    <name type="common">Chinese liver fluke</name>
    <dbReference type="NCBI Taxonomy" id="79923"/>
    <lineage>
        <taxon>Eukaryota</taxon>
        <taxon>Metazoa</taxon>
        <taxon>Spiralia</taxon>
        <taxon>Lophotrochozoa</taxon>
        <taxon>Platyhelminthes</taxon>
        <taxon>Trematoda</taxon>
        <taxon>Digenea</taxon>
        <taxon>Opisthorchiida</taxon>
        <taxon>Opisthorchiata</taxon>
        <taxon>Opisthorchiidae</taxon>
        <taxon>Clonorchis</taxon>
    </lineage>
</organism>
<reference evidence="2" key="1">
    <citation type="journal article" date="2011" name="Genome Biol.">
        <title>The draft genome of the carcinogenic human liver fluke Clonorchis sinensis.</title>
        <authorList>
            <person name="Wang X."/>
            <person name="Chen W."/>
            <person name="Huang Y."/>
            <person name="Sun J."/>
            <person name="Men J."/>
            <person name="Liu H."/>
            <person name="Luo F."/>
            <person name="Guo L."/>
            <person name="Lv X."/>
            <person name="Deng C."/>
            <person name="Zhou C."/>
            <person name="Fan Y."/>
            <person name="Li X."/>
            <person name="Huang L."/>
            <person name="Hu Y."/>
            <person name="Liang C."/>
            <person name="Hu X."/>
            <person name="Xu J."/>
            <person name="Yu X."/>
        </authorList>
    </citation>
    <scope>NUCLEOTIDE SEQUENCE [LARGE SCALE GENOMIC DNA]</scope>
    <source>
        <strain evidence="2">Henan</strain>
    </source>
</reference>
<keyword evidence="3" id="KW-1185">Reference proteome</keyword>
<dbReference type="GO" id="GO:0003677">
    <property type="term" value="F:DNA binding"/>
    <property type="evidence" value="ECO:0007669"/>
    <property type="project" value="InterPro"/>
</dbReference>
<proteinExistence type="predicted"/>
<name>G7YLX5_CLOSI</name>
<dbReference type="Proteomes" id="UP000008909">
    <property type="component" value="Unassembled WGS sequence"/>
</dbReference>
<dbReference type="SUPFAM" id="SSF110069">
    <property type="entry name" value="ApaG-like"/>
    <property type="match status" value="1"/>
</dbReference>
<dbReference type="GO" id="GO:0042645">
    <property type="term" value="C:mitochondrial nucleoid"/>
    <property type="evidence" value="ECO:0007669"/>
    <property type="project" value="TreeGrafter"/>
</dbReference>
<dbReference type="InterPro" id="IPR011722">
    <property type="entry name" value="Hemimethylated_DNA-bd_dom"/>
</dbReference>
<dbReference type="GO" id="GO:0005634">
    <property type="term" value="C:nucleus"/>
    <property type="evidence" value="ECO:0007669"/>
    <property type="project" value="TreeGrafter"/>
</dbReference>
<dbReference type="PANTHER" id="PTHR14289:SF16">
    <property type="entry name" value="POLYMERASE DELTA-INTERACTING PROTEIN 2"/>
    <property type="match status" value="1"/>
</dbReference>
<gene>
    <name evidence="2" type="ORF">CLF_111712</name>
</gene>
<dbReference type="GO" id="GO:0070987">
    <property type="term" value="P:error-free translesion synthesis"/>
    <property type="evidence" value="ECO:0007669"/>
    <property type="project" value="TreeGrafter"/>
</dbReference>
<reference key="2">
    <citation type="submission" date="2011-10" db="EMBL/GenBank/DDBJ databases">
        <title>The genome and transcriptome sequence of Clonorchis sinensis provide insights into the carcinogenic liver fluke.</title>
        <authorList>
            <person name="Wang X."/>
            <person name="Huang Y."/>
            <person name="Chen W."/>
            <person name="Liu H."/>
            <person name="Guo L."/>
            <person name="Chen Y."/>
            <person name="Luo F."/>
            <person name="Zhou W."/>
            <person name="Sun J."/>
            <person name="Mao Q."/>
            <person name="Liang P."/>
            <person name="Zhou C."/>
            <person name="Tian Y."/>
            <person name="Men J."/>
            <person name="Lv X."/>
            <person name="Huang L."/>
            <person name="Zhou J."/>
            <person name="Hu Y."/>
            <person name="Li R."/>
            <person name="Zhang F."/>
            <person name="Lei H."/>
            <person name="Li X."/>
            <person name="Hu X."/>
            <person name="Liang C."/>
            <person name="Xu J."/>
            <person name="Wu Z."/>
            <person name="Yu X."/>
        </authorList>
    </citation>
    <scope>NUCLEOTIDE SEQUENCE</scope>
    <source>
        <strain>Henan</strain>
    </source>
</reference>
<dbReference type="SUPFAM" id="SSF141255">
    <property type="entry name" value="YccV-like"/>
    <property type="match status" value="1"/>
</dbReference>
<evidence type="ECO:0000259" key="1">
    <source>
        <dbReference type="PROSITE" id="PS51087"/>
    </source>
</evidence>
<protein>
    <submittedName>
        <fullName evidence="2">Polymerase delta-interacting protein 2</fullName>
    </submittedName>
</protein>
<dbReference type="InterPro" id="IPR007474">
    <property type="entry name" value="ApaG_domain"/>
</dbReference>
<dbReference type="EMBL" id="DF143663">
    <property type="protein sequence ID" value="GAA53956.1"/>
    <property type="molecule type" value="Genomic_DNA"/>
</dbReference>
<dbReference type="Pfam" id="PF04379">
    <property type="entry name" value="DUF525"/>
    <property type="match status" value="1"/>
</dbReference>
<dbReference type="PROSITE" id="PS51087">
    <property type="entry name" value="APAG"/>
    <property type="match status" value="1"/>
</dbReference>
<dbReference type="PANTHER" id="PTHR14289">
    <property type="entry name" value="F-BOX ONLY PROTEIN 3"/>
    <property type="match status" value="1"/>
</dbReference>